<dbReference type="Proteomes" id="UP000070687">
    <property type="component" value="Unassembled WGS sequence"/>
</dbReference>
<proteinExistence type="predicted"/>
<accession>A0A133NXQ8</accession>
<evidence type="ECO:0000313" key="2">
    <source>
        <dbReference type="Proteomes" id="UP000070687"/>
    </source>
</evidence>
<comment type="caution">
    <text evidence="1">The sequence shown here is derived from an EMBL/GenBank/DDBJ whole genome shotgun (WGS) entry which is preliminary data.</text>
</comment>
<sequence length="43" mass="4920">MFVGFGVVYRSKCAQLFSHLEGFVWHIAPNARNFSRVSSCLRT</sequence>
<protein>
    <submittedName>
        <fullName evidence="1">Uncharacterized protein</fullName>
    </submittedName>
</protein>
<name>A0A133NXQ8_GARVA</name>
<organism evidence="1 2">
    <name type="scientific">Gardnerella vaginalis</name>
    <dbReference type="NCBI Taxonomy" id="2702"/>
    <lineage>
        <taxon>Bacteria</taxon>
        <taxon>Bacillati</taxon>
        <taxon>Actinomycetota</taxon>
        <taxon>Actinomycetes</taxon>
        <taxon>Bifidobacteriales</taxon>
        <taxon>Bifidobacteriaceae</taxon>
        <taxon>Gardnerella</taxon>
    </lineage>
</organism>
<dbReference type="PATRIC" id="fig|2702.100.peg.648"/>
<dbReference type="AlphaFoldDB" id="A0A133NXQ8"/>
<gene>
    <name evidence="1" type="ORF">HMPREF3208_00669</name>
</gene>
<evidence type="ECO:0000313" key="1">
    <source>
        <dbReference type="EMBL" id="KXA21078.1"/>
    </source>
</evidence>
<reference evidence="1 2" key="1">
    <citation type="submission" date="2016-01" db="EMBL/GenBank/DDBJ databases">
        <authorList>
            <person name="Oliw E.H."/>
        </authorList>
    </citation>
    <scope>NUCLEOTIDE SEQUENCE [LARGE SCALE GENOMIC DNA]</scope>
    <source>
        <strain evidence="1 2">PSS_7772B</strain>
    </source>
</reference>
<dbReference type="EMBL" id="LRQB01000037">
    <property type="protein sequence ID" value="KXA21078.1"/>
    <property type="molecule type" value="Genomic_DNA"/>
</dbReference>